<evidence type="ECO:0000313" key="2">
    <source>
        <dbReference type="Proteomes" id="UP001162087"/>
    </source>
</evidence>
<dbReference type="OrthoDB" id="4060607at2759"/>
<reference evidence="1" key="1">
    <citation type="submission" date="2022-10" db="EMBL/GenBank/DDBJ databases">
        <authorList>
            <person name="Byrne P K."/>
        </authorList>
    </citation>
    <scope>NUCLEOTIDE SEQUENCE</scope>
    <source>
        <strain evidence="1">IFO1802</strain>
    </source>
</reference>
<organism evidence="1 2">
    <name type="scientific">Saccharomyces kudriavzevii (strain ATCC MYA-4449 / AS 2.2408 / CBS 8840 / NBRC 1802 / NCYC 2889)</name>
    <name type="common">Yeast</name>
    <dbReference type="NCBI Taxonomy" id="226230"/>
    <lineage>
        <taxon>Eukaryota</taxon>
        <taxon>Fungi</taxon>
        <taxon>Dikarya</taxon>
        <taxon>Ascomycota</taxon>
        <taxon>Saccharomycotina</taxon>
        <taxon>Saccharomycetes</taxon>
        <taxon>Saccharomycetales</taxon>
        <taxon>Saccharomycetaceae</taxon>
        <taxon>Saccharomyces</taxon>
    </lineage>
</organism>
<evidence type="ECO:0000313" key="1">
    <source>
        <dbReference type="EMBL" id="CAI4064562.1"/>
    </source>
</evidence>
<dbReference type="Proteomes" id="UP001162087">
    <property type="component" value="Chromosome 9"/>
</dbReference>
<keyword evidence="2" id="KW-1185">Reference proteome</keyword>
<name>A0AA35NTR0_SACK1</name>
<protein>
    <submittedName>
        <fullName evidence="1">Uncharacterized protein</fullName>
    </submittedName>
</protein>
<accession>A0AA35NTR0</accession>
<gene>
    <name evidence="1" type="primary">SKDI09G0780</name>
    <name evidence="1" type="ORF">SKDI_09G0780</name>
</gene>
<sequence>MVNKSKTNGGNDTITNGKTLPLRINKGTCRSRRKKSVVSSIKCKNFGLAKPADDEEQVSKILDKMNHLKKFSADEGDDESLFVQWIDDISNTLSGLWCTGTFLKLLISSALSGRAKKWFDLTTEGIDDHLMKTYTLENFLALLSGEFDGARFLRRERFSELLNLPIDSETSLEKFANISGLLTPYYLSSSATLDLLLTKLGPCLQKQLKSSAFPMTLDVALLMAACEFAKGASIERNDINDNIISSGATSSKKKKSTFKDSKKYKAKTTKGTTDIDFEKDVRKGYNNEMEPQIPSCKRRKQSEHCTQLSLAMTKNAETLPSENALANTYAPRKVRSSSNNSLDSFAPLKSNKHQSYVVNAIATLDSDRTFTSTTSTALADDKSEYTRDKTIFYDKPTDEPSLSSSGGNYAARRDTLHSMTSTPFKDSVQVPNPRLKDISGGDVSNRHTTRPYQAMHIFSRSALVVNDQTVKKTQFIKSNQIEDIINSNPFTSNKNEKKVKALKGLETPIASVQVNELSCFVDLEKPRSANIENKRSELLTQKFYPLHNFAVRTRNAQFSERPSNYTSAHGIKGNIRPLSTNIQKIQSFSRSGSRKADTNTEVISSHMLVQHKRSVNSENREGNRTFNDVTNPFLANTMSGRKQSNYYM</sequence>
<dbReference type="EMBL" id="OX365904">
    <property type="protein sequence ID" value="CAI4064562.1"/>
    <property type="molecule type" value="Genomic_DNA"/>
</dbReference>
<proteinExistence type="predicted"/>